<protein>
    <submittedName>
        <fullName evidence="2">Uncharacterized protein</fullName>
    </submittedName>
</protein>
<feature type="region of interest" description="Disordered" evidence="1">
    <location>
        <begin position="194"/>
        <end position="216"/>
    </location>
</feature>
<proteinExistence type="predicted"/>
<evidence type="ECO:0000313" key="2">
    <source>
        <dbReference type="EMBL" id="AIX14219.1"/>
    </source>
</evidence>
<dbReference type="Proteomes" id="UP000185396">
    <property type="component" value="Segment"/>
</dbReference>
<sequence>MSQLNVTAVTASGYLEAVKTMTASLGFQLPSFTTAARPASTNEGVMIFNSTENTIQVYNGSAWQDLASATELDTWAGTGARPASPSVGDLGLNTTDNKLEVYAGIDVETNAASWILHGSSPIGSSSDNPAQSARLAAADGLAEATIWITIGSTAYQTQFDPTDRYGDGRVGWAKIDNVFFGANNSTISHTEYGSPSTSIPAWNNNSTTSTSNDTISTGKMRVGREQSHSPSGNNSLSTLRFTLPKLTAARYTGAHQSGGSDTADFGGFTQNFSGIRNNSPYENNGSGYWVVIWSGGTTNFSTDMLIMDDGNRGSGNQSFTSTSSVVSYSTETTNDPVIIWGTTDAYNEYMYVNSFELWVH</sequence>
<evidence type="ECO:0000256" key="1">
    <source>
        <dbReference type="SAM" id="MobiDB-lite"/>
    </source>
</evidence>
<reference evidence="2 3" key="1">
    <citation type="submission" date="2013-12" db="EMBL/GenBank/DDBJ databases">
        <title>Ecological redundancy of diverse viral populations within a natural community.</title>
        <authorList>
            <person name="Gregory A.C."/>
            <person name="LaButti K."/>
            <person name="Copeland A."/>
            <person name="Woyke T."/>
            <person name="Sullivan M.B."/>
        </authorList>
    </citation>
    <scope>NUCLEOTIDE SEQUENCE [LARGE SCALE GENOMIC DNA]</scope>
    <source>
        <strain evidence="2">Syn7803C42</strain>
    </source>
</reference>
<accession>A0A0E3EN64</accession>
<dbReference type="EMBL" id="KJ019026">
    <property type="protein sequence ID" value="AIX14219.1"/>
    <property type="molecule type" value="Genomic_DNA"/>
</dbReference>
<evidence type="ECO:0000313" key="3">
    <source>
        <dbReference type="Proteomes" id="UP000185396"/>
    </source>
</evidence>
<gene>
    <name evidence="2" type="ORF">Syn7803C42_34</name>
</gene>
<name>A0A0E3EN64_9CAUD</name>
<organism evidence="2 3">
    <name type="scientific">Synechococcus phage ACG-2014a</name>
    <dbReference type="NCBI Taxonomy" id="1493507"/>
    <lineage>
        <taxon>Viruses</taxon>
        <taxon>Duplodnaviria</taxon>
        <taxon>Heunggongvirae</taxon>
        <taxon>Uroviricota</taxon>
        <taxon>Caudoviricetes</taxon>
        <taxon>Pantevenvirales</taxon>
        <taxon>Kyanoviridae</taxon>
        <taxon>Acionnavirus</taxon>
        <taxon>Acionnavirus monteraybay</taxon>
    </lineage>
</organism>
<feature type="compositionally biased region" description="Low complexity" evidence="1">
    <location>
        <begin position="203"/>
        <end position="216"/>
    </location>
</feature>